<dbReference type="EMBL" id="LQCI01000009">
    <property type="protein sequence ID" value="KZB85904.1"/>
    <property type="molecule type" value="Genomic_DNA"/>
</dbReference>
<accession>A0A154MNJ0</accession>
<dbReference type="PANTHER" id="PTHR47756">
    <property type="entry name" value="BLL6612 PROTEIN-RELATED"/>
    <property type="match status" value="1"/>
</dbReference>
<evidence type="ECO:0000313" key="4">
    <source>
        <dbReference type="EMBL" id="OKA03146.1"/>
    </source>
</evidence>
<dbReference type="Pfam" id="PF20239">
    <property type="entry name" value="DUF6596"/>
    <property type="match status" value="1"/>
</dbReference>
<evidence type="ECO:0000259" key="1">
    <source>
        <dbReference type="Pfam" id="PF04542"/>
    </source>
</evidence>
<evidence type="ECO:0000313" key="3">
    <source>
        <dbReference type="EMBL" id="KZB85904.1"/>
    </source>
</evidence>
<evidence type="ECO:0000313" key="5">
    <source>
        <dbReference type="Proteomes" id="UP000076321"/>
    </source>
</evidence>
<feature type="domain" description="DUF6596" evidence="2">
    <location>
        <begin position="182"/>
        <end position="282"/>
    </location>
</feature>
<dbReference type="InterPro" id="IPR007627">
    <property type="entry name" value="RNA_pol_sigma70_r2"/>
</dbReference>
<evidence type="ECO:0000259" key="2">
    <source>
        <dbReference type="Pfam" id="PF20239"/>
    </source>
</evidence>
<comment type="caution">
    <text evidence="3">The sequence shown here is derived from an EMBL/GenBank/DDBJ whole genome shotgun (WGS) entry which is preliminary data.</text>
</comment>
<keyword evidence="6" id="KW-1185">Reference proteome</keyword>
<name>A0A154MNJ0_9PSEU</name>
<gene>
    <name evidence="4" type="ORF">ATP06_0237715</name>
    <name evidence="3" type="ORF">AVL48_27195</name>
</gene>
<organism evidence="3 5">
    <name type="scientific">Amycolatopsis regifaucium</name>
    <dbReference type="NCBI Taxonomy" id="546365"/>
    <lineage>
        <taxon>Bacteria</taxon>
        <taxon>Bacillati</taxon>
        <taxon>Actinomycetota</taxon>
        <taxon>Actinomycetes</taxon>
        <taxon>Pseudonocardiales</taxon>
        <taxon>Pseudonocardiaceae</taxon>
        <taxon>Amycolatopsis</taxon>
    </lineage>
</organism>
<sequence length="420" mass="45691">MTDGEGLDGIFRAEHGRVLARLVAFLGDLDVAEEALADACLQAVRHWPGSGIPDHPAAWLTTVARNGAIDRIRREKVLATKLPRLYPEVDIAQTLAPPDPDEADIPDERLRLFFTCCHPVLALSAQVALTLRCLAGLTNAAVARLFLTSDVTISQRVVRAKRKIRDAAIPYRVPSGEELRQRLPAVLAVLYLLFTEGYAATCGPAQIRPELCNEAIHLAEALHHLLPDEAEATALLALMLLVDARRPARLDADGHLITLEEQDRALWDRDLINQGRHLVREALQTRPPGTYALQAAIAAVHADAPSSDTTDWPQITALYGLLAGVAPSPMVELNRAIAVAMADGPAAGLRLLDQLQNAGHLATTHLLPAARADLLRRLDRRAEAAVAYDEALGLVGNDTEREYLTRRRNQLAHPMQGPAT</sequence>
<dbReference type="OrthoDB" id="9780299at2"/>
<dbReference type="Gene3D" id="1.10.1740.10">
    <property type="match status" value="1"/>
</dbReference>
<proteinExistence type="predicted"/>
<dbReference type="SUPFAM" id="SSF88946">
    <property type="entry name" value="Sigma2 domain of RNA polymerase sigma factors"/>
    <property type="match status" value="1"/>
</dbReference>
<dbReference type="GO" id="GO:0003700">
    <property type="term" value="F:DNA-binding transcription factor activity"/>
    <property type="evidence" value="ECO:0007669"/>
    <property type="project" value="InterPro"/>
</dbReference>
<dbReference type="AlphaFoldDB" id="A0A154MNJ0"/>
<dbReference type="PANTHER" id="PTHR47756:SF2">
    <property type="entry name" value="BLL6612 PROTEIN"/>
    <property type="match status" value="1"/>
</dbReference>
<reference evidence="3 5" key="1">
    <citation type="submission" date="2015-12" db="EMBL/GenBank/DDBJ databases">
        <title>Amycolatopsis regifaucium genome sequencing and assembly.</title>
        <authorList>
            <person name="Mayilraj S."/>
        </authorList>
    </citation>
    <scope>NUCLEOTIDE SEQUENCE [LARGE SCALE GENOMIC DNA]</scope>
    <source>
        <strain evidence="3 5">GY080</strain>
    </source>
</reference>
<reference evidence="4 6" key="2">
    <citation type="submission" date="2016-11" db="EMBL/GenBank/DDBJ databases">
        <title>Genome sequencing of Amycolatopsis regifaucium.</title>
        <authorList>
            <person name="Mayilraj S."/>
            <person name="Kaur N."/>
        </authorList>
    </citation>
    <scope>NUCLEOTIDE SEQUENCE [LARGE SCALE GENOMIC DNA]</scope>
    <source>
        <strain evidence="4 6">GY080</strain>
    </source>
</reference>
<evidence type="ECO:0000313" key="6">
    <source>
        <dbReference type="Proteomes" id="UP000186883"/>
    </source>
</evidence>
<dbReference type="Pfam" id="PF04542">
    <property type="entry name" value="Sigma70_r2"/>
    <property type="match status" value="1"/>
</dbReference>
<dbReference type="EMBL" id="LOBU02000042">
    <property type="protein sequence ID" value="OKA03146.1"/>
    <property type="molecule type" value="Genomic_DNA"/>
</dbReference>
<feature type="domain" description="RNA polymerase sigma-70 region 2" evidence="1">
    <location>
        <begin position="11"/>
        <end position="76"/>
    </location>
</feature>
<dbReference type="InterPro" id="IPR013325">
    <property type="entry name" value="RNA_pol_sigma_r2"/>
</dbReference>
<dbReference type="Proteomes" id="UP000186883">
    <property type="component" value="Unassembled WGS sequence"/>
</dbReference>
<dbReference type="SUPFAM" id="SSF88659">
    <property type="entry name" value="Sigma3 and sigma4 domains of RNA polymerase sigma factors"/>
    <property type="match status" value="1"/>
</dbReference>
<dbReference type="InterPro" id="IPR046531">
    <property type="entry name" value="DUF6596"/>
</dbReference>
<dbReference type="Proteomes" id="UP000076321">
    <property type="component" value="Unassembled WGS sequence"/>
</dbReference>
<protein>
    <submittedName>
        <fullName evidence="3">RNA polymerase subunit sigma-24</fullName>
    </submittedName>
</protein>
<dbReference type="GO" id="GO:0006352">
    <property type="term" value="P:DNA-templated transcription initiation"/>
    <property type="evidence" value="ECO:0007669"/>
    <property type="project" value="InterPro"/>
</dbReference>
<dbReference type="RefSeq" id="WP_061990300.1">
    <property type="nucleotide sequence ID" value="NZ_FOPQ01000006.1"/>
</dbReference>
<dbReference type="InterPro" id="IPR013324">
    <property type="entry name" value="RNA_pol_sigma_r3/r4-like"/>
</dbReference>